<sequence length="110" mass="12428">METRWKRLRFERGWSQRDVLRRMVAAGRRQGVALPSEESMHKALSRWENGHCRPTSFYYGLLAEVFDLPPDDNPVPVAVPKPGTVVAELVSLRAEVSRLAELVSRLSAVA</sequence>
<dbReference type="AlphaFoldDB" id="A0A4R0G869"/>
<dbReference type="CDD" id="cd00093">
    <property type="entry name" value="HTH_XRE"/>
    <property type="match status" value="1"/>
</dbReference>
<reference evidence="1 2" key="1">
    <citation type="submission" date="2019-02" db="EMBL/GenBank/DDBJ databases">
        <title>Jishengella sp. nov., isolated from a root of Zingiber montanum.</title>
        <authorList>
            <person name="Kuncharoen N."/>
            <person name="Kudo T."/>
            <person name="Masahiro Y."/>
            <person name="Ohkuma M."/>
            <person name="Tanasupawat S."/>
        </authorList>
    </citation>
    <scope>NUCLEOTIDE SEQUENCE [LARGE SCALE GENOMIC DNA]</scope>
    <source>
        <strain evidence="1 2">PLAI 1-1</strain>
    </source>
</reference>
<comment type="caution">
    <text evidence="1">The sequence shown here is derived from an EMBL/GenBank/DDBJ whole genome shotgun (WGS) entry which is preliminary data.</text>
</comment>
<protein>
    <submittedName>
        <fullName evidence="1">XRE family transcriptional regulator</fullName>
    </submittedName>
</protein>
<dbReference type="InterPro" id="IPR010982">
    <property type="entry name" value="Lambda_DNA-bd_dom_sf"/>
</dbReference>
<proteinExistence type="predicted"/>
<dbReference type="RefSeq" id="WP_131307879.1">
    <property type="nucleotide sequence ID" value="NZ_SJJR01000023.1"/>
</dbReference>
<dbReference type="EMBL" id="SJJR01000023">
    <property type="protein sequence ID" value="TCB92063.1"/>
    <property type="molecule type" value="Genomic_DNA"/>
</dbReference>
<accession>A0A4R0G869</accession>
<dbReference type="InterPro" id="IPR001387">
    <property type="entry name" value="Cro/C1-type_HTH"/>
</dbReference>
<evidence type="ECO:0000313" key="1">
    <source>
        <dbReference type="EMBL" id="TCB92063.1"/>
    </source>
</evidence>
<name>A0A4R0G869_9ACTN</name>
<evidence type="ECO:0000313" key="2">
    <source>
        <dbReference type="Proteomes" id="UP000292274"/>
    </source>
</evidence>
<keyword evidence="2" id="KW-1185">Reference proteome</keyword>
<organism evidence="1 2">
    <name type="scientific">Micromonospora zingiberis</name>
    <dbReference type="NCBI Taxonomy" id="2053011"/>
    <lineage>
        <taxon>Bacteria</taxon>
        <taxon>Bacillati</taxon>
        <taxon>Actinomycetota</taxon>
        <taxon>Actinomycetes</taxon>
        <taxon>Micromonosporales</taxon>
        <taxon>Micromonosporaceae</taxon>
        <taxon>Micromonospora</taxon>
    </lineage>
</organism>
<gene>
    <name evidence="1" type="ORF">E0H26_25075</name>
</gene>
<dbReference type="Gene3D" id="1.10.260.40">
    <property type="entry name" value="lambda repressor-like DNA-binding domains"/>
    <property type="match status" value="1"/>
</dbReference>
<dbReference type="Proteomes" id="UP000292274">
    <property type="component" value="Unassembled WGS sequence"/>
</dbReference>
<dbReference type="GO" id="GO:0003677">
    <property type="term" value="F:DNA binding"/>
    <property type="evidence" value="ECO:0007669"/>
    <property type="project" value="InterPro"/>
</dbReference>
<dbReference type="OrthoDB" id="4143037at2"/>